<protein>
    <recommendedName>
        <fullName evidence="3">Crinkler (CRN) family protein</fullName>
    </recommendedName>
</protein>
<name>A0A507F7J3_9FUNG</name>
<reference evidence="1 2" key="1">
    <citation type="journal article" date="2019" name="Sci. Rep.">
        <title>Comparative genomics of chytrid fungi reveal insights into the obligate biotrophic and pathogenic lifestyle of Synchytrium endobioticum.</title>
        <authorList>
            <person name="van de Vossenberg B.T.L.H."/>
            <person name="Warris S."/>
            <person name="Nguyen H.D.T."/>
            <person name="van Gent-Pelzer M.P.E."/>
            <person name="Joly D.L."/>
            <person name="van de Geest H.C."/>
            <person name="Bonants P.J.M."/>
            <person name="Smith D.S."/>
            <person name="Levesque C.A."/>
            <person name="van der Lee T.A.J."/>
        </authorList>
    </citation>
    <scope>NUCLEOTIDE SEQUENCE [LARGE SCALE GENOMIC DNA]</scope>
    <source>
        <strain evidence="1 2">CBS 675.73</strain>
    </source>
</reference>
<organism evidence="1 2">
    <name type="scientific">Chytriomyces confervae</name>
    <dbReference type="NCBI Taxonomy" id="246404"/>
    <lineage>
        <taxon>Eukaryota</taxon>
        <taxon>Fungi</taxon>
        <taxon>Fungi incertae sedis</taxon>
        <taxon>Chytridiomycota</taxon>
        <taxon>Chytridiomycota incertae sedis</taxon>
        <taxon>Chytridiomycetes</taxon>
        <taxon>Chytridiales</taxon>
        <taxon>Chytriomycetaceae</taxon>
        <taxon>Chytriomyces</taxon>
    </lineage>
</organism>
<proteinExistence type="predicted"/>
<keyword evidence="2" id="KW-1185">Reference proteome</keyword>
<evidence type="ECO:0008006" key="3">
    <source>
        <dbReference type="Google" id="ProtNLM"/>
    </source>
</evidence>
<gene>
    <name evidence="1" type="ORF">CcCBS67573_g06186</name>
</gene>
<sequence length="488" mass="55495">MNRDVWYLLVDERGQPAFDGVGADAVQISTDADVADFRKKVWEENKGDVLFRVSAVCLKVYSTKGDITEKIPLKASALVGDGGGSEDMPLIVVVPKRTSPSRSLQPIASDSMDVDVRWQDEAPIVYSLEKGSLFFVNRTDAVKQLHEIHRSKFERAVSRVGKEWIIPIADNVIGLGKSEFGRHYIRKSREAWPEAVRRDSFQQHLCDCHTVAIEFHNGALLRDTFDAVMIRFLCRALKDMFVVQPAILSKPPKTVNAFLEDLTEVAGPVFIVLDEIGKAFQSNSLNDFQQRDLFLSFCEEILDSWLSLKKVFFIVLGRGSYLNYVPQRPLDIHLKPIRYVFERLNIHLLRPESIRLIMDNTLISSAGTATITSRLKLTQQDSEAVADHLFHHTNGHPRSLIAAFLDCCSVDEIFQYFQPQRMPDWKPFYDRVILNKLEVTKLLRDMESGNLVNLTATILDAGGETVTPVRFSIGKEPFWTLDYMFIRL</sequence>
<evidence type="ECO:0000313" key="2">
    <source>
        <dbReference type="Proteomes" id="UP000320333"/>
    </source>
</evidence>
<evidence type="ECO:0000313" key="1">
    <source>
        <dbReference type="EMBL" id="TPX71356.1"/>
    </source>
</evidence>
<dbReference type="EMBL" id="QEAP01000252">
    <property type="protein sequence ID" value="TPX71356.1"/>
    <property type="molecule type" value="Genomic_DNA"/>
</dbReference>
<comment type="caution">
    <text evidence="1">The sequence shown here is derived from an EMBL/GenBank/DDBJ whole genome shotgun (WGS) entry which is preliminary data.</text>
</comment>
<dbReference type="Proteomes" id="UP000320333">
    <property type="component" value="Unassembled WGS sequence"/>
</dbReference>
<dbReference type="InterPro" id="IPR027417">
    <property type="entry name" value="P-loop_NTPase"/>
</dbReference>
<dbReference type="SUPFAM" id="SSF52540">
    <property type="entry name" value="P-loop containing nucleoside triphosphate hydrolases"/>
    <property type="match status" value="1"/>
</dbReference>
<dbReference type="AlphaFoldDB" id="A0A507F7J3"/>
<accession>A0A507F7J3</accession>
<dbReference type="OrthoDB" id="2148132at2759"/>